<dbReference type="EMBL" id="SNRW01048684">
    <property type="protein sequence ID" value="KAA6312648.1"/>
    <property type="molecule type" value="Genomic_DNA"/>
</dbReference>
<dbReference type="InterPro" id="IPR029052">
    <property type="entry name" value="Metallo-depent_PP-like"/>
</dbReference>
<feature type="non-terminal residue" evidence="6">
    <location>
        <position position="96"/>
    </location>
</feature>
<dbReference type="EC" id="3.1.3.16" evidence="1"/>
<feature type="domain" description="Serine/threonine specific protein phosphatases" evidence="5">
    <location>
        <begin position="17"/>
        <end position="22"/>
    </location>
</feature>
<dbReference type="InterPro" id="IPR047129">
    <property type="entry name" value="PPA2-like"/>
</dbReference>
<dbReference type="GO" id="GO:0004722">
    <property type="term" value="F:protein serine/threonine phosphatase activity"/>
    <property type="evidence" value="ECO:0007669"/>
    <property type="project" value="UniProtKB-EC"/>
</dbReference>
<gene>
    <name evidence="6" type="ORF">EZS28_055891</name>
</gene>
<evidence type="ECO:0000313" key="7">
    <source>
        <dbReference type="Proteomes" id="UP000324800"/>
    </source>
</evidence>
<feature type="non-terminal residue" evidence="6">
    <location>
        <position position="1"/>
    </location>
</feature>
<reference evidence="6 7" key="1">
    <citation type="submission" date="2019-03" db="EMBL/GenBank/DDBJ databases">
        <title>Single cell metagenomics reveals metabolic interactions within the superorganism composed of flagellate Streblomastix strix and complex community of Bacteroidetes bacteria on its surface.</title>
        <authorList>
            <person name="Treitli S.C."/>
            <person name="Kolisko M."/>
            <person name="Husnik F."/>
            <person name="Keeling P."/>
            <person name="Hampl V."/>
        </authorList>
    </citation>
    <scope>NUCLEOTIDE SEQUENCE [LARGE SCALE GENOMIC DNA]</scope>
    <source>
        <strain evidence="6">ST1C</strain>
    </source>
</reference>
<dbReference type="PRINTS" id="PR00114">
    <property type="entry name" value="STPHPHTASE"/>
</dbReference>
<dbReference type="Pfam" id="PF00149">
    <property type="entry name" value="Metallophos"/>
    <property type="match status" value="1"/>
</dbReference>
<comment type="caution">
    <text evidence="6">The sequence shown here is derived from an EMBL/GenBank/DDBJ whole genome shotgun (WGS) entry which is preliminary data.</text>
</comment>
<evidence type="ECO:0000256" key="3">
    <source>
        <dbReference type="ARBA" id="ARBA00022801"/>
    </source>
</evidence>
<accession>A0A5J4PV87</accession>
<evidence type="ECO:0000313" key="6">
    <source>
        <dbReference type="EMBL" id="KAA6312648.1"/>
    </source>
</evidence>
<evidence type="ECO:0000256" key="2">
    <source>
        <dbReference type="ARBA" id="ARBA00022723"/>
    </source>
</evidence>
<proteinExistence type="predicted"/>
<keyword evidence="2" id="KW-0479">Metal-binding</keyword>
<evidence type="ECO:0000256" key="4">
    <source>
        <dbReference type="ARBA" id="ARBA00023211"/>
    </source>
</evidence>
<dbReference type="InterPro" id="IPR004843">
    <property type="entry name" value="Calcineurin-like_PHP"/>
</dbReference>
<evidence type="ECO:0000259" key="5">
    <source>
        <dbReference type="PROSITE" id="PS00125"/>
    </source>
</evidence>
<dbReference type="Proteomes" id="UP000324800">
    <property type="component" value="Unassembled WGS sequence"/>
</dbReference>
<dbReference type="PROSITE" id="PS00125">
    <property type="entry name" value="SER_THR_PHOSPHATASE"/>
    <property type="match status" value="1"/>
</dbReference>
<dbReference type="InterPro" id="IPR006186">
    <property type="entry name" value="Ser/Thr-sp_prot-phosphatase"/>
</dbReference>
<sequence length="96" mass="11116">TLLFVLQVRYPDRITIIRGNHECRSLTTTYGFQRECKMKYDQSQDGSFVWNLFLESFDHLPLAAIVGGRLFCVHGGLSPDVQSIDHVRILDRFQDL</sequence>
<protein>
    <recommendedName>
        <fullName evidence="1">protein-serine/threonine phosphatase</fullName>
        <ecNumber evidence="1">3.1.3.16</ecNumber>
    </recommendedName>
</protein>
<dbReference type="AlphaFoldDB" id="A0A5J4PV87"/>
<dbReference type="PANTHER" id="PTHR45619">
    <property type="entry name" value="SERINE/THREONINE-PROTEIN PHOSPHATASE PP2A-RELATED"/>
    <property type="match status" value="1"/>
</dbReference>
<name>A0A5J4PV87_9EUKA</name>
<dbReference type="Gene3D" id="3.60.21.10">
    <property type="match status" value="1"/>
</dbReference>
<evidence type="ECO:0000256" key="1">
    <source>
        <dbReference type="ARBA" id="ARBA00013081"/>
    </source>
</evidence>
<organism evidence="6 7">
    <name type="scientific">Streblomastix strix</name>
    <dbReference type="NCBI Taxonomy" id="222440"/>
    <lineage>
        <taxon>Eukaryota</taxon>
        <taxon>Metamonada</taxon>
        <taxon>Preaxostyla</taxon>
        <taxon>Oxymonadida</taxon>
        <taxon>Streblomastigidae</taxon>
        <taxon>Streblomastix</taxon>
    </lineage>
</organism>
<keyword evidence="4" id="KW-0464">Manganese</keyword>
<dbReference type="OrthoDB" id="1930084at2759"/>
<dbReference type="SUPFAM" id="SSF56300">
    <property type="entry name" value="Metallo-dependent phosphatases"/>
    <property type="match status" value="1"/>
</dbReference>
<keyword evidence="3" id="KW-0378">Hydrolase</keyword>
<dbReference type="GO" id="GO:0046872">
    <property type="term" value="F:metal ion binding"/>
    <property type="evidence" value="ECO:0007669"/>
    <property type="project" value="UniProtKB-KW"/>
</dbReference>